<evidence type="ECO:0000256" key="4">
    <source>
        <dbReference type="PROSITE-ProRule" id="PRU00134"/>
    </source>
</evidence>
<evidence type="ECO:0000313" key="7">
    <source>
        <dbReference type="EMBL" id="KAL1511344.1"/>
    </source>
</evidence>
<sequence>MDPSALALDFWGDRPTRILWVANAPIVMYPIIRAEKKLRRKPEPPPPKHTWVLRLGCDFSKEEKLRREREAKKKTALSTETKQPRVRDVYVKGAQDWEKNAWKVWDKKKDQEEARRSKYSTALTSYIAGNKIVVREEPPAVQLCAHCDIGGGIHPLRRCMGCMAVAYCCRAHQKIHWQWHKHICFAIRAANNLEARKGVGAGWVKLRPRRWRRPPIPAGCVVETNCRARWANWKQFYTNGAQSMLNQMGDGGPFVFREWDEAVASMAMCEEATFVFSVNACQRMQMPYVGARKCPPGSVCVIEVGLIDVRWDNMRIREVDAFLTTKFIAEKRQEKLDRLQEQKLMRLRDRQDRKDKMDMVQKLLKADTEDKIADLGAQKDKDATALEAERADAAASSNSDVGGANPPNATGAVGDKDEWAEEPEVDYEGFDETEDFFATEEDDAANRLAPETIDDAPEPSDVPTVPHASGVAGLMRAPPPRTATAADDPWASIDAVTTDVTRERDQLATAAVMNTYSPPPTSAAASSSSQTSTQVLSLLEPLGLLPFWPALQAAGLTELSKFEQEHHADPAAFNQKLSGIGLKMGQRQKLLVALKKA</sequence>
<feature type="region of interest" description="Disordered" evidence="5">
    <location>
        <begin position="385"/>
        <end position="418"/>
    </location>
</feature>
<dbReference type="Proteomes" id="UP001515480">
    <property type="component" value="Unassembled WGS sequence"/>
</dbReference>
<feature type="domain" description="MYND-type" evidence="6">
    <location>
        <begin position="144"/>
        <end position="184"/>
    </location>
</feature>
<evidence type="ECO:0000313" key="8">
    <source>
        <dbReference type="Proteomes" id="UP001515480"/>
    </source>
</evidence>
<dbReference type="EMBL" id="JBGBPQ010000014">
    <property type="protein sequence ID" value="KAL1511344.1"/>
    <property type="molecule type" value="Genomic_DNA"/>
</dbReference>
<keyword evidence="3" id="KW-0862">Zinc</keyword>
<dbReference type="InterPro" id="IPR002893">
    <property type="entry name" value="Znf_MYND"/>
</dbReference>
<proteinExistence type="predicted"/>
<evidence type="ECO:0000256" key="1">
    <source>
        <dbReference type="ARBA" id="ARBA00022723"/>
    </source>
</evidence>
<protein>
    <recommendedName>
        <fullName evidence="6">MYND-type domain-containing protein</fullName>
    </recommendedName>
</protein>
<keyword evidence="1" id="KW-0479">Metal-binding</keyword>
<evidence type="ECO:0000256" key="2">
    <source>
        <dbReference type="ARBA" id="ARBA00022771"/>
    </source>
</evidence>
<evidence type="ECO:0000256" key="5">
    <source>
        <dbReference type="SAM" id="MobiDB-lite"/>
    </source>
</evidence>
<dbReference type="PROSITE" id="PS50865">
    <property type="entry name" value="ZF_MYND_2"/>
    <property type="match status" value="1"/>
</dbReference>
<keyword evidence="8" id="KW-1185">Reference proteome</keyword>
<keyword evidence="2 4" id="KW-0863">Zinc-finger</keyword>
<gene>
    <name evidence="7" type="ORF">AB1Y20_006147</name>
</gene>
<accession>A0AB34J1U1</accession>
<organism evidence="7 8">
    <name type="scientific">Prymnesium parvum</name>
    <name type="common">Toxic golden alga</name>
    <dbReference type="NCBI Taxonomy" id="97485"/>
    <lineage>
        <taxon>Eukaryota</taxon>
        <taxon>Haptista</taxon>
        <taxon>Haptophyta</taxon>
        <taxon>Prymnesiophyceae</taxon>
        <taxon>Prymnesiales</taxon>
        <taxon>Prymnesiaceae</taxon>
        <taxon>Prymnesium</taxon>
    </lineage>
</organism>
<dbReference type="Gene3D" id="6.10.140.2220">
    <property type="match status" value="1"/>
</dbReference>
<reference evidence="7 8" key="1">
    <citation type="journal article" date="2024" name="Science">
        <title>Giant polyketide synthase enzymes in the biosynthesis of giant marine polyether toxins.</title>
        <authorList>
            <person name="Fallon T.R."/>
            <person name="Shende V.V."/>
            <person name="Wierzbicki I.H."/>
            <person name="Pendleton A.L."/>
            <person name="Watervoot N.F."/>
            <person name="Auber R.P."/>
            <person name="Gonzalez D.J."/>
            <person name="Wisecaver J.H."/>
            <person name="Moore B.S."/>
        </authorList>
    </citation>
    <scope>NUCLEOTIDE SEQUENCE [LARGE SCALE GENOMIC DNA]</scope>
    <source>
        <strain evidence="7 8">12B1</strain>
    </source>
</reference>
<comment type="caution">
    <text evidence="7">The sequence shown here is derived from an EMBL/GenBank/DDBJ whole genome shotgun (WGS) entry which is preliminary data.</text>
</comment>
<evidence type="ECO:0000259" key="6">
    <source>
        <dbReference type="PROSITE" id="PS50865"/>
    </source>
</evidence>
<dbReference type="PROSITE" id="PS01360">
    <property type="entry name" value="ZF_MYND_1"/>
    <property type="match status" value="1"/>
</dbReference>
<dbReference type="GO" id="GO:0008270">
    <property type="term" value="F:zinc ion binding"/>
    <property type="evidence" value="ECO:0007669"/>
    <property type="project" value="UniProtKB-KW"/>
</dbReference>
<evidence type="ECO:0000256" key="3">
    <source>
        <dbReference type="ARBA" id="ARBA00022833"/>
    </source>
</evidence>
<dbReference type="AlphaFoldDB" id="A0AB34J1U1"/>
<dbReference type="SUPFAM" id="SSF144232">
    <property type="entry name" value="HIT/MYND zinc finger-like"/>
    <property type="match status" value="1"/>
</dbReference>
<name>A0AB34J1U1_PRYPA</name>
<dbReference type="Pfam" id="PF01753">
    <property type="entry name" value="zf-MYND"/>
    <property type="match status" value="1"/>
</dbReference>